<dbReference type="InterPro" id="IPR009057">
    <property type="entry name" value="Homeodomain-like_sf"/>
</dbReference>
<dbReference type="AlphaFoldDB" id="A0A0F9CS73"/>
<organism evidence="2">
    <name type="scientific">marine sediment metagenome</name>
    <dbReference type="NCBI Taxonomy" id="412755"/>
    <lineage>
        <taxon>unclassified sequences</taxon>
        <taxon>metagenomes</taxon>
        <taxon>ecological metagenomes</taxon>
    </lineage>
</organism>
<dbReference type="Pfam" id="PF02954">
    <property type="entry name" value="HTH_8"/>
    <property type="match status" value="1"/>
</dbReference>
<gene>
    <name evidence="2" type="ORF">LCGC14_2633110</name>
</gene>
<dbReference type="EMBL" id="LAZR01045218">
    <property type="protein sequence ID" value="KKK99401.1"/>
    <property type="molecule type" value="Genomic_DNA"/>
</dbReference>
<dbReference type="Gene3D" id="1.10.10.60">
    <property type="entry name" value="Homeodomain-like"/>
    <property type="match status" value="1"/>
</dbReference>
<dbReference type="GO" id="GO:0043565">
    <property type="term" value="F:sequence-specific DNA binding"/>
    <property type="evidence" value="ECO:0007669"/>
    <property type="project" value="InterPro"/>
</dbReference>
<dbReference type="InterPro" id="IPR002197">
    <property type="entry name" value="HTH_Fis"/>
</dbReference>
<feature type="non-terminal residue" evidence="2">
    <location>
        <position position="1"/>
    </location>
</feature>
<evidence type="ECO:0000259" key="1">
    <source>
        <dbReference type="Pfam" id="PF02954"/>
    </source>
</evidence>
<sequence>NLTNHVQSNAADLLGIGKSGLNKKIKKYGLSDSDFHK</sequence>
<dbReference type="SUPFAM" id="SSF46689">
    <property type="entry name" value="Homeodomain-like"/>
    <property type="match status" value="1"/>
</dbReference>
<name>A0A0F9CS73_9ZZZZ</name>
<feature type="domain" description="DNA binding HTH" evidence="1">
    <location>
        <begin position="3"/>
        <end position="28"/>
    </location>
</feature>
<proteinExistence type="predicted"/>
<reference evidence="2" key="1">
    <citation type="journal article" date="2015" name="Nature">
        <title>Complex archaea that bridge the gap between prokaryotes and eukaryotes.</title>
        <authorList>
            <person name="Spang A."/>
            <person name="Saw J.H."/>
            <person name="Jorgensen S.L."/>
            <person name="Zaremba-Niedzwiedzka K."/>
            <person name="Martijn J."/>
            <person name="Lind A.E."/>
            <person name="van Eijk R."/>
            <person name="Schleper C."/>
            <person name="Guy L."/>
            <person name="Ettema T.J."/>
        </authorList>
    </citation>
    <scope>NUCLEOTIDE SEQUENCE</scope>
</reference>
<accession>A0A0F9CS73</accession>
<evidence type="ECO:0000313" key="2">
    <source>
        <dbReference type="EMBL" id="KKK99401.1"/>
    </source>
</evidence>
<protein>
    <recommendedName>
        <fullName evidence="1">DNA binding HTH domain-containing protein</fullName>
    </recommendedName>
</protein>
<comment type="caution">
    <text evidence="2">The sequence shown here is derived from an EMBL/GenBank/DDBJ whole genome shotgun (WGS) entry which is preliminary data.</text>
</comment>